<feature type="chain" id="PRO_5032796472" evidence="2">
    <location>
        <begin position="22"/>
        <end position="186"/>
    </location>
</feature>
<feature type="signal peptide" evidence="2">
    <location>
        <begin position="1"/>
        <end position="21"/>
    </location>
</feature>
<evidence type="ECO:0000313" key="3">
    <source>
        <dbReference type="EMBL" id="CAF2208186.1"/>
    </source>
</evidence>
<feature type="region of interest" description="Disordered" evidence="1">
    <location>
        <begin position="126"/>
        <end position="186"/>
    </location>
</feature>
<sequence>MFMTTLKFIAIFLLVAPRATSSNLTEYHYEQENDNNNVTVDSTLVNTQNFTLPAFEYHQHESDYIENLTQPTATFEHNNNTTAEEEDTNHRKSSLFSTSTIISSGQRRGTSLRAHPSLPLQNLCNSPIDADDAQETKDGIHQRGGRRERVHDFIDKQLERSPDKFAEFRDNDETKGEKADCNQSNH</sequence>
<accession>A0A816ZQV1</accession>
<evidence type="ECO:0000256" key="1">
    <source>
        <dbReference type="SAM" id="MobiDB-lite"/>
    </source>
</evidence>
<gene>
    <name evidence="3" type="ORF">XDN619_LOCUS33147</name>
</gene>
<dbReference type="AlphaFoldDB" id="A0A816ZQV1"/>
<comment type="caution">
    <text evidence="3">The sequence shown here is derived from an EMBL/GenBank/DDBJ whole genome shotgun (WGS) entry which is preliminary data.</text>
</comment>
<protein>
    <submittedName>
        <fullName evidence="3">Uncharacterized protein</fullName>
    </submittedName>
</protein>
<reference evidence="3" key="1">
    <citation type="submission" date="2021-02" db="EMBL/GenBank/DDBJ databases">
        <authorList>
            <person name="Nowell W R."/>
        </authorList>
    </citation>
    <scope>NUCLEOTIDE SEQUENCE</scope>
</reference>
<evidence type="ECO:0000313" key="4">
    <source>
        <dbReference type="Proteomes" id="UP000663887"/>
    </source>
</evidence>
<name>A0A816ZQV1_9BILA</name>
<proteinExistence type="predicted"/>
<keyword evidence="2" id="KW-0732">Signal</keyword>
<evidence type="ECO:0000256" key="2">
    <source>
        <dbReference type="SAM" id="SignalP"/>
    </source>
</evidence>
<feature type="compositionally biased region" description="Basic and acidic residues" evidence="1">
    <location>
        <begin position="134"/>
        <end position="180"/>
    </location>
</feature>
<dbReference type="EMBL" id="CAJNRG010016724">
    <property type="protein sequence ID" value="CAF2208186.1"/>
    <property type="molecule type" value="Genomic_DNA"/>
</dbReference>
<dbReference type="Proteomes" id="UP000663887">
    <property type="component" value="Unassembled WGS sequence"/>
</dbReference>
<organism evidence="3 4">
    <name type="scientific">Rotaria magnacalcarata</name>
    <dbReference type="NCBI Taxonomy" id="392030"/>
    <lineage>
        <taxon>Eukaryota</taxon>
        <taxon>Metazoa</taxon>
        <taxon>Spiralia</taxon>
        <taxon>Gnathifera</taxon>
        <taxon>Rotifera</taxon>
        <taxon>Eurotatoria</taxon>
        <taxon>Bdelloidea</taxon>
        <taxon>Philodinida</taxon>
        <taxon>Philodinidae</taxon>
        <taxon>Rotaria</taxon>
    </lineage>
</organism>